<evidence type="ECO:0000256" key="1">
    <source>
        <dbReference type="SAM" id="MobiDB-lite"/>
    </source>
</evidence>
<dbReference type="SMART" id="SM00974">
    <property type="entry name" value="T5orf172"/>
    <property type="match status" value="1"/>
</dbReference>
<keyword evidence="2" id="KW-0472">Membrane</keyword>
<dbReference type="EMBL" id="JAZGSY010000298">
    <property type="protein sequence ID" value="KAL1837397.1"/>
    <property type="molecule type" value="Genomic_DNA"/>
</dbReference>
<feature type="compositionally biased region" description="Low complexity" evidence="1">
    <location>
        <begin position="148"/>
        <end position="158"/>
    </location>
</feature>
<dbReference type="Pfam" id="PF10544">
    <property type="entry name" value="T5orf172"/>
    <property type="match status" value="1"/>
</dbReference>
<keyword evidence="2" id="KW-1133">Transmembrane helix</keyword>
<reference evidence="4 5" key="1">
    <citation type="journal article" date="2024" name="Commun. Biol.">
        <title>Comparative genomic analysis of thermophilic fungi reveals convergent evolutionary adaptations and gene losses.</title>
        <authorList>
            <person name="Steindorff A.S."/>
            <person name="Aguilar-Pontes M.V."/>
            <person name="Robinson A.J."/>
            <person name="Andreopoulos B."/>
            <person name="LaButti K."/>
            <person name="Kuo A."/>
            <person name="Mondo S."/>
            <person name="Riley R."/>
            <person name="Otillar R."/>
            <person name="Haridas S."/>
            <person name="Lipzen A."/>
            <person name="Grimwood J."/>
            <person name="Schmutz J."/>
            <person name="Clum A."/>
            <person name="Reid I.D."/>
            <person name="Moisan M.C."/>
            <person name="Butler G."/>
            <person name="Nguyen T.T.M."/>
            <person name="Dewar K."/>
            <person name="Conant G."/>
            <person name="Drula E."/>
            <person name="Henrissat B."/>
            <person name="Hansel C."/>
            <person name="Singer S."/>
            <person name="Hutchinson M.I."/>
            <person name="de Vries R.P."/>
            <person name="Natvig D.O."/>
            <person name="Powell A.J."/>
            <person name="Tsang A."/>
            <person name="Grigoriev I.V."/>
        </authorList>
    </citation>
    <scope>NUCLEOTIDE SEQUENCE [LARGE SCALE GENOMIC DNA]</scope>
    <source>
        <strain evidence="4 5">CBS 620.91</strain>
    </source>
</reference>
<keyword evidence="5" id="KW-1185">Reference proteome</keyword>
<proteinExistence type="predicted"/>
<feature type="compositionally biased region" description="Polar residues" evidence="1">
    <location>
        <begin position="45"/>
        <end position="54"/>
    </location>
</feature>
<feature type="transmembrane region" description="Helical" evidence="2">
    <location>
        <begin position="97"/>
        <end position="115"/>
    </location>
</feature>
<feature type="region of interest" description="Disordered" evidence="1">
    <location>
        <begin position="704"/>
        <end position="727"/>
    </location>
</feature>
<feature type="transmembrane region" description="Helical" evidence="2">
    <location>
        <begin position="191"/>
        <end position="213"/>
    </location>
</feature>
<feature type="compositionally biased region" description="Acidic residues" evidence="1">
    <location>
        <begin position="168"/>
        <end position="180"/>
    </location>
</feature>
<sequence>MPNIANNPDFGPKPTVVQVNPRITQYDLTFSSLSQLHPGPPPPQNTSNADTIMSTADPGASRTTYPHPPGFQSRPASSNPPSPPAATTLPSSVLRTAAILSFIPALPLCITHGVLSNNVVPALGLLPLFFSAAVSLLLLLAERRRASSGKGKQPQSSGVDVEGRFDDDSAEGGSEAEADGTEGTSVWTHRIFVFIVDLALAAALMVVLVFTWIGVAAEGRGRRGPPRADLAMLAAYCTVPLLANFLIHLSLALREFSAGLALRGLIEYVAWRAVPADCPHCGHRLRPDALPPIPWYETVSRPRLSLPWPRLTSVRSKLSELSVPRPKRDWKITVPRWMRGRRGEEEQARLFVDNEQDDHEPYTDDPDDALVAARSTTTVVATGSVGGGPVEEVVVGKKAKGRTGADLFGDEEAPMPVYANTPESRLGRTDSLDPATTCRGITSSGRPCRRSLVSEDAPRPSKKKYRDDPTDENQYCWQHKDQAAAAAAAAASSPPKKSHLLLQPRSSIDTLAERLGLTHIDSGNHDSRPTTKPRLFTLCCCINIPMPFDDVDPPPRPAPTPIQPSSKPGGKKSKRKVLIPPDTPAETAAKLQDELAKPISEQDEPGYIYIFWLTAESDASTPPREAARSLLSPPGSDAVRRLSDLLAAFARTGDGDANNGSATGKKKTILLKIGRATNVQRRLNEWQRQCGYNLSLVRYYPYVPSSGSSSSTPRPKSSGGAVVPRKMPHSHKVERLVHIELTGRGLRVADREKCEACGREHREWFEVEATIDAVRAVDEVIRRWSDWDEALGA</sequence>
<dbReference type="InterPro" id="IPR053006">
    <property type="entry name" value="Meiosis_regulatory"/>
</dbReference>
<feature type="region of interest" description="Disordered" evidence="1">
    <location>
        <begin position="32"/>
        <end position="89"/>
    </location>
</feature>
<comment type="caution">
    <text evidence="4">The sequence shown here is derived from an EMBL/GenBank/DDBJ whole genome shotgun (WGS) entry which is preliminary data.</text>
</comment>
<feature type="region of interest" description="Disordered" evidence="1">
    <location>
        <begin position="405"/>
        <end position="472"/>
    </location>
</feature>
<organism evidence="4 5">
    <name type="scientific">Humicola insolens</name>
    <name type="common">Soft-rot fungus</name>
    <dbReference type="NCBI Taxonomy" id="85995"/>
    <lineage>
        <taxon>Eukaryota</taxon>
        <taxon>Fungi</taxon>
        <taxon>Dikarya</taxon>
        <taxon>Ascomycota</taxon>
        <taxon>Pezizomycotina</taxon>
        <taxon>Sordariomycetes</taxon>
        <taxon>Sordariomycetidae</taxon>
        <taxon>Sordariales</taxon>
        <taxon>Chaetomiaceae</taxon>
        <taxon>Mycothermus</taxon>
    </lineage>
</organism>
<name>A0ABR3V6K8_HUMIN</name>
<gene>
    <name evidence="4" type="ORF">VTJ49DRAFT_3921</name>
</gene>
<accession>A0ABR3V6K8</accession>
<feature type="region of interest" description="Disordered" evidence="1">
    <location>
        <begin position="147"/>
        <end position="181"/>
    </location>
</feature>
<keyword evidence="2" id="KW-0812">Transmembrane</keyword>
<feature type="transmembrane region" description="Helical" evidence="2">
    <location>
        <begin position="121"/>
        <end position="141"/>
    </location>
</feature>
<feature type="compositionally biased region" description="Low complexity" evidence="1">
    <location>
        <begin position="704"/>
        <end position="720"/>
    </location>
</feature>
<dbReference type="Proteomes" id="UP001583172">
    <property type="component" value="Unassembled WGS sequence"/>
</dbReference>
<feature type="domain" description="Bacteriophage T5 Orf172 DNA-binding" evidence="3">
    <location>
        <begin position="665"/>
        <end position="777"/>
    </location>
</feature>
<dbReference type="PANTHER" id="PTHR28094:SF2">
    <property type="entry name" value="BACTERIOPHAGE T5 ORF172 DNA-BINDING DOMAIN-CONTAINING PROTEIN"/>
    <property type="match status" value="1"/>
</dbReference>
<protein>
    <recommendedName>
        <fullName evidence="3">Bacteriophage T5 Orf172 DNA-binding domain-containing protein</fullName>
    </recommendedName>
</protein>
<evidence type="ECO:0000313" key="5">
    <source>
        <dbReference type="Proteomes" id="UP001583172"/>
    </source>
</evidence>
<evidence type="ECO:0000256" key="2">
    <source>
        <dbReference type="SAM" id="Phobius"/>
    </source>
</evidence>
<dbReference type="PANTHER" id="PTHR28094">
    <property type="entry name" value="MEIOTICALLY UP-REGULATED GENE 113 PROTEIN"/>
    <property type="match status" value="1"/>
</dbReference>
<feature type="region of interest" description="Disordered" evidence="1">
    <location>
        <begin position="550"/>
        <end position="578"/>
    </location>
</feature>
<dbReference type="InterPro" id="IPR018306">
    <property type="entry name" value="Phage_T5_Orf172_DNA-bd"/>
</dbReference>
<evidence type="ECO:0000259" key="3">
    <source>
        <dbReference type="SMART" id="SM00974"/>
    </source>
</evidence>
<evidence type="ECO:0000313" key="4">
    <source>
        <dbReference type="EMBL" id="KAL1837397.1"/>
    </source>
</evidence>